<dbReference type="EMBL" id="FMWJ01000011">
    <property type="protein sequence ID" value="SCZ66908.1"/>
    <property type="molecule type" value="Genomic_DNA"/>
</dbReference>
<accession>A0A1G5QZ84</accession>
<dbReference type="GeneID" id="45656406"/>
<dbReference type="Pfam" id="PF02543">
    <property type="entry name" value="Carbam_trans_N"/>
    <property type="match status" value="2"/>
</dbReference>
<dbReference type="InterPro" id="IPR038152">
    <property type="entry name" value="Carbam_trans_C_sf"/>
</dbReference>
<feature type="domain" description="Carbamoyltransferase" evidence="2">
    <location>
        <begin position="101"/>
        <end position="227"/>
    </location>
</feature>
<reference evidence="5" key="1">
    <citation type="submission" date="2016-10" db="EMBL/GenBank/DDBJ databases">
        <authorList>
            <person name="Varghese N."/>
            <person name="Submissions S."/>
        </authorList>
    </citation>
    <scope>NUCLEOTIDE SEQUENCE [LARGE SCALE GENOMIC DNA]</scope>
    <source>
        <strain evidence="5">ATCC 29999</strain>
    </source>
</reference>
<keyword evidence="4" id="KW-0808">Transferase</keyword>
<dbReference type="InterPro" id="IPR031730">
    <property type="entry name" value="Carbam_trans_C"/>
</dbReference>
<dbReference type="Gene3D" id="3.30.420.40">
    <property type="match status" value="1"/>
</dbReference>
<dbReference type="Pfam" id="PF16861">
    <property type="entry name" value="Carbam_trans_C"/>
    <property type="match status" value="1"/>
</dbReference>
<organism evidence="4 5">
    <name type="scientific">Photorhabdus luminescens</name>
    <name type="common">Xenorhabdus luminescens</name>
    <dbReference type="NCBI Taxonomy" id="29488"/>
    <lineage>
        <taxon>Bacteria</taxon>
        <taxon>Pseudomonadati</taxon>
        <taxon>Pseudomonadota</taxon>
        <taxon>Gammaproteobacteria</taxon>
        <taxon>Enterobacterales</taxon>
        <taxon>Morganellaceae</taxon>
        <taxon>Photorhabdus</taxon>
    </lineage>
</organism>
<comment type="similarity">
    <text evidence="1">Belongs to the NodU/CmcH family.</text>
</comment>
<dbReference type="GO" id="GO:0016740">
    <property type="term" value="F:transferase activity"/>
    <property type="evidence" value="ECO:0007669"/>
    <property type="project" value="UniProtKB-KW"/>
</dbReference>
<keyword evidence="5" id="KW-1185">Reference proteome</keyword>
<dbReference type="OrthoDB" id="9780777at2"/>
<feature type="domain" description="Carbamoyltransferase C-terminal" evidence="3">
    <location>
        <begin position="353"/>
        <end position="515"/>
    </location>
</feature>
<name>A0A1G5QZ84_PHOLU</name>
<evidence type="ECO:0000313" key="4">
    <source>
        <dbReference type="EMBL" id="SCZ66908.1"/>
    </source>
</evidence>
<protein>
    <submittedName>
        <fullName evidence="4">Hydroxymethyl cephem carbamoyltransferase</fullName>
    </submittedName>
</protein>
<dbReference type="InterPro" id="IPR003696">
    <property type="entry name" value="Carbtransf_dom"/>
</dbReference>
<feature type="domain" description="Carbamoyltransferase" evidence="2">
    <location>
        <begin position="266"/>
        <end position="308"/>
    </location>
</feature>
<evidence type="ECO:0000313" key="5">
    <source>
        <dbReference type="Proteomes" id="UP000183223"/>
    </source>
</evidence>
<dbReference type="Gene3D" id="3.90.870.20">
    <property type="entry name" value="Carbamoyltransferase, C-terminal domain"/>
    <property type="match status" value="1"/>
</dbReference>
<evidence type="ECO:0000256" key="1">
    <source>
        <dbReference type="ARBA" id="ARBA00006129"/>
    </source>
</evidence>
<sequence length="517" mass="58195">MKIISFKPGHDGHISYLKDSTLAFSYEAEKDSGLRYSPVTAELFIETLSCINEKPDVIALSGWSVGVDPRGRNIGAGYLGLEYPKPNIISFLGTDLYYFTSSHERSHLLGAYGMSPFQQGQPCYALLWEGHIGSFYYIDKDIIITKLANVLLDPGIRYAFAYGLADPKFNFAKGKIRLGDAGKMMALAAYSDRNIKSIEDEILIDELLKPESAIDSLYKDNFKNSPYYNVGVESVAFKQFAGHFSDKIFEFFYNSIKPFVREHIPLLISGGCGLNCDWNSKWLNCGIFSDVFVPPCTNDVGSAIGTAIDAQYHFTKIAKIHWDVYSGQEFIDDLDGVDGFIIRKLNFNEVACRLFEGKIIAWAKGKAEIGPRALGNRSILAAPFLKETLKRLNLIKKRESFRPIAPICLEEDFKLYFNLNKPSPYMLFFSMVLDGRLQAITHVDGSSRPQTVNKLQNKDIHELLSSFKEVSGYGVLCNTSLNFNGTGFINRTSDVYKYAKENDLDGFVVNDRFYMKK</sequence>
<evidence type="ECO:0000259" key="2">
    <source>
        <dbReference type="Pfam" id="PF02543"/>
    </source>
</evidence>
<dbReference type="AlphaFoldDB" id="A0A1G5QZ84"/>
<dbReference type="PANTHER" id="PTHR34847:SF1">
    <property type="entry name" value="NODULATION PROTEIN U"/>
    <property type="match status" value="1"/>
</dbReference>
<dbReference type="InterPro" id="IPR051338">
    <property type="entry name" value="NodU/CmcH_Carbamoyltrnsfr"/>
</dbReference>
<gene>
    <name evidence="4" type="ORF">SAMN02982990_02631</name>
</gene>
<dbReference type="Proteomes" id="UP000183223">
    <property type="component" value="Unassembled WGS sequence"/>
</dbReference>
<dbReference type="PANTHER" id="PTHR34847">
    <property type="entry name" value="NODULATION PROTEIN U"/>
    <property type="match status" value="1"/>
</dbReference>
<proteinExistence type="inferred from homology"/>
<dbReference type="RefSeq" id="WP_049583459.1">
    <property type="nucleotide sequence ID" value="NZ_CAWQXX010000018.1"/>
</dbReference>
<evidence type="ECO:0000259" key="3">
    <source>
        <dbReference type="Pfam" id="PF16861"/>
    </source>
</evidence>
<dbReference type="CDD" id="cd24102">
    <property type="entry name" value="ASKHA_NBD_CmcH_N"/>
    <property type="match status" value="1"/>
</dbReference>